<name>A0A444UG40_ACIRT</name>
<keyword evidence="3" id="KW-0963">Cytoplasm</keyword>
<evidence type="ECO:0000313" key="6">
    <source>
        <dbReference type="EMBL" id="RXM34132.1"/>
    </source>
</evidence>
<dbReference type="SUPFAM" id="SSF56024">
    <property type="entry name" value="Phospholipase D/nuclease"/>
    <property type="match status" value="1"/>
</dbReference>
<evidence type="ECO:0000256" key="4">
    <source>
        <dbReference type="SAM" id="MobiDB-lite"/>
    </source>
</evidence>
<dbReference type="Gene3D" id="3.30.870.10">
    <property type="entry name" value="Endonuclease Chain A"/>
    <property type="match status" value="1"/>
</dbReference>
<evidence type="ECO:0000256" key="1">
    <source>
        <dbReference type="ARBA" id="ARBA00004496"/>
    </source>
</evidence>
<protein>
    <submittedName>
        <fullName evidence="6">Protein FAM83A</fullName>
    </submittedName>
</protein>
<gene>
    <name evidence="6" type="ORF">EOD39_14378</name>
</gene>
<reference evidence="6 7" key="1">
    <citation type="submission" date="2019-01" db="EMBL/GenBank/DDBJ databases">
        <title>Draft Genome and Complete Hox-Cluster Characterization of the Sterlet Sturgeon (Acipenser ruthenus).</title>
        <authorList>
            <person name="Wei Q."/>
        </authorList>
    </citation>
    <scope>NUCLEOTIDE SEQUENCE [LARGE SCALE GENOMIC DNA]</scope>
    <source>
        <strain evidence="6">WHYD16114868_AA</strain>
        <tissue evidence="6">Blood</tissue>
    </source>
</reference>
<dbReference type="Proteomes" id="UP000289886">
    <property type="component" value="Unassembled WGS sequence"/>
</dbReference>
<dbReference type="GO" id="GO:0007173">
    <property type="term" value="P:epidermal growth factor receptor signaling pathway"/>
    <property type="evidence" value="ECO:0007669"/>
    <property type="project" value="TreeGrafter"/>
</dbReference>
<comment type="subcellular location">
    <subcellularLocation>
        <location evidence="1">Cytoplasm</location>
    </subcellularLocation>
</comment>
<dbReference type="FunFam" id="3.30.870.10:FF:000004">
    <property type="entry name" value="protein FAM83H isoform X2"/>
    <property type="match status" value="1"/>
</dbReference>
<dbReference type="OrthoDB" id="9905385at2759"/>
<evidence type="ECO:0000259" key="5">
    <source>
        <dbReference type="Pfam" id="PF07894"/>
    </source>
</evidence>
<evidence type="ECO:0000313" key="7">
    <source>
        <dbReference type="Proteomes" id="UP000289886"/>
    </source>
</evidence>
<dbReference type="Pfam" id="PF07894">
    <property type="entry name" value="SACK1"/>
    <property type="match status" value="1"/>
</dbReference>
<keyword evidence="7" id="KW-1185">Reference proteome</keyword>
<dbReference type="AlphaFoldDB" id="A0A444UG40"/>
<accession>A0A444UG40</accession>
<dbReference type="GO" id="GO:0019901">
    <property type="term" value="F:protein kinase binding"/>
    <property type="evidence" value="ECO:0007669"/>
    <property type="project" value="TreeGrafter"/>
</dbReference>
<evidence type="ECO:0000256" key="3">
    <source>
        <dbReference type="ARBA" id="ARBA00022490"/>
    </source>
</evidence>
<comment type="similarity">
    <text evidence="2">Belongs to the FAM83 family.</text>
</comment>
<proteinExistence type="inferred from homology"/>
<dbReference type="EMBL" id="SCEB01214632">
    <property type="protein sequence ID" value="RXM34132.1"/>
    <property type="molecule type" value="Genomic_DNA"/>
</dbReference>
<dbReference type="InterPro" id="IPR050944">
    <property type="entry name" value="FAM83"/>
</dbReference>
<organism evidence="6 7">
    <name type="scientific">Acipenser ruthenus</name>
    <name type="common">Sterlet sturgeon</name>
    <dbReference type="NCBI Taxonomy" id="7906"/>
    <lineage>
        <taxon>Eukaryota</taxon>
        <taxon>Metazoa</taxon>
        <taxon>Chordata</taxon>
        <taxon>Craniata</taxon>
        <taxon>Vertebrata</taxon>
        <taxon>Euteleostomi</taxon>
        <taxon>Actinopterygii</taxon>
        <taxon>Chondrostei</taxon>
        <taxon>Acipenseriformes</taxon>
        <taxon>Acipenseridae</taxon>
        <taxon>Acipenser</taxon>
    </lineage>
</organism>
<sequence length="456" mass="51861">MNPENSGRYRDWYGRAKPVGKMKKRLQEVKYQSYKHSEVDLSHNESARLATDALVDKGSAAFHEVLAAEGEVDFLSPMEKEYILRNVREHQWESESQAEEEKGLGETVAPSVRSDTYFPTASDSVAPVLDYGWPMEDKQYYLKGKPNAEVYFQTDSSRSIKDILREYINKATVVLAIVMDVFSDVEIFCDLLEATNKRNVSVYLLLDHRNLHHFTEMCEKLQINSSHLTKMSIRTVSGEVYCAKSGRKFSGQIKEKFVIIDCTSVLAGSYSFSWLSGQVHRNLVVLLTGCTVELFDVEFRQLYAISKPVTDFCSAASDLWLTEPVSPTGTRFTSQQDFNPHSEPCSTLSGYSGPTTKSQPQGAVECRYQDIKLPVTSVHQINNYNYMLSPRAQRVPQMHHFVNSNARQRSFFSDYGKGVQPMFNNVFGMLLGRQEEPFPRWGSGIRFVNKPDLIPH</sequence>
<dbReference type="PANTHER" id="PTHR16181">
    <property type="entry name" value="PROTEIN FAM83A-RELATED"/>
    <property type="match status" value="1"/>
</dbReference>
<dbReference type="GO" id="GO:0005737">
    <property type="term" value="C:cytoplasm"/>
    <property type="evidence" value="ECO:0007669"/>
    <property type="project" value="UniProtKB-SubCell"/>
</dbReference>
<dbReference type="InterPro" id="IPR012461">
    <property type="entry name" value="SACK1"/>
</dbReference>
<dbReference type="PANTHER" id="PTHR16181:SF29">
    <property type="entry name" value="PROTEIN FAM83A-RELATED"/>
    <property type="match status" value="1"/>
</dbReference>
<evidence type="ECO:0000256" key="2">
    <source>
        <dbReference type="ARBA" id="ARBA00006937"/>
    </source>
</evidence>
<feature type="domain" description="Scaffolding anchor of CK1" evidence="5">
    <location>
        <begin position="34"/>
        <end position="308"/>
    </location>
</feature>
<comment type="caution">
    <text evidence="6">The sequence shown here is derived from an EMBL/GenBank/DDBJ whole genome shotgun (WGS) entry which is preliminary data.</text>
</comment>
<feature type="region of interest" description="Disordered" evidence="4">
    <location>
        <begin position="333"/>
        <end position="360"/>
    </location>
</feature>